<evidence type="ECO:0000313" key="1">
    <source>
        <dbReference type="EMBL" id="VEL09819.1"/>
    </source>
</evidence>
<name>A0A448WEG0_9PLAT</name>
<proteinExistence type="predicted"/>
<reference evidence="1" key="1">
    <citation type="submission" date="2018-11" db="EMBL/GenBank/DDBJ databases">
        <authorList>
            <consortium name="Pathogen Informatics"/>
        </authorList>
    </citation>
    <scope>NUCLEOTIDE SEQUENCE</scope>
</reference>
<keyword evidence="2" id="KW-1185">Reference proteome</keyword>
<sequence length="120" mass="13083">MAALANCKTPSGQPGGPRDSLSVLISLNLALVYIRKDNPAACEVDSTNICSNIAVGCKVFGTFCQLIIRVNGYFHLRFASYILVSFRMLTAFSPEMLVYIDCMSELANISVPASPIFWIV</sequence>
<accession>A0A448WEG0</accession>
<dbReference type="EMBL" id="CAAALY010007330">
    <property type="protein sequence ID" value="VEL09819.1"/>
    <property type="molecule type" value="Genomic_DNA"/>
</dbReference>
<dbReference type="Proteomes" id="UP000784294">
    <property type="component" value="Unassembled WGS sequence"/>
</dbReference>
<dbReference type="AlphaFoldDB" id="A0A448WEG0"/>
<gene>
    <name evidence="1" type="ORF">PXEA_LOCUS3259</name>
</gene>
<organism evidence="1 2">
    <name type="scientific">Protopolystoma xenopodis</name>
    <dbReference type="NCBI Taxonomy" id="117903"/>
    <lineage>
        <taxon>Eukaryota</taxon>
        <taxon>Metazoa</taxon>
        <taxon>Spiralia</taxon>
        <taxon>Lophotrochozoa</taxon>
        <taxon>Platyhelminthes</taxon>
        <taxon>Monogenea</taxon>
        <taxon>Polyopisthocotylea</taxon>
        <taxon>Polystomatidea</taxon>
        <taxon>Polystomatidae</taxon>
        <taxon>Protopolystoma</taxon>
    </lineage>
</organism>
<evidence type="ECO:0000313" key="2">
    <source>
        <dbReference type="Proteomes" id="UP000784294"/>
    </source>
</evidence>
<comment type="caution">
    <text evidence="1">The sequence shown here is derived from an EMBL/GenBank/DDBJ whole genome shotgun (WGS) entry which is preliminary data.</text>
</comment>
<protein>
    <submittedName>
        <fullName evidence="1">Uncharacterized protein</fullName>
    </submittedName>
</protein>